<sequence length="346" mass="38980">MASFSNIVEIERDGELLLHVGAETSETAVTYRVCPRALARAAKFFQTLLYGPWAEGKRPDGDWVVELPEDKPSAVVQILLVVHSQFDKAFADASGVKHGGLAALYDVAVLSDKYDLVHLLRPWLPRLKGESRPNPGPDIYSMEGNVFKLERMYRVSIEKDLFVAWEIGDSARVRQCITDIALRSRWMKGKLVHASRSSLCDLFLHVMEPTGVRDIIAKTRRAIVSSILKHLEKAISNLADSNGKFASDSYLCCKLYNSANSDWRRCHATVLGSLIQGLAKLDRLIRELNEIKVLRHTSHTRCKQEGVWLDPQREPKLFDFEPKVEFNDAQTQHLKTQAGKSGINDL</sequence>
<organism evidence="1 2">
    <name type="scientific">Neoarthrinium moseri</name>
    <dbReference type="NCBI Taxonomy" id="1658444"/>
    <lineage>
        <taxon>Eukaryota</taxon>
        <taxon>Fungi</taxon>
        <taxon>Dikarya</taxon>
        <taxon>Ascomycota</taxon>
        <taxon>Pezizomycotina</taxon>
        <taxon>Sordariomycetes</taxon>
        <taxon>Xylariomycetidae</taxon>
        <taxon>Amphisphaeriales</taxon>
        <taxon>Apiosporaceae</taxon>
        <taxon>Neoarthrinium</taxon>
    </lineage>
</organism>
<keyword evidence="2" id="KW-1185">Reference proteome</keyword>
<name>A0A9P9WE58_9PEZI</name>
<dbReference type="EMBL" id="JAFIMR010000035">
    <property type="protein sequence ID" value="KAI1859156.1"/>
    <property type="molecule type" value="Genomic_DNA"/>
</dbReference>
<evidence type="ECO:0000313" key="2">
    <source>
        <dbReference type="Proteomes" id="UP000829685"/>
    </source>
</evidence>
<dbReference type="Proteomes" id="UP000829685">
    <property type="component" value="Unassembled WGS sequence"/>
</dbReference>
<comment type="caution">
    <text evidence="1">The sequence shown here is derived from an EMBL/GenBank/DDBJ whole genome shotgun (WGS) entry which is preliminary data.</text>
</comment>
<gene>
    <name evidence="1" type="ORF">JX265_010633</name>
</gene>
<reference evidence="1" key="1">
    <citation type="submission" date="2021-03" db="EMBL/GenBank/DDBJ databases">
        <title>Revisited historic fungal species revealed as producer of novel bioactive compounds through whole genome sequencing and comparative genomics.</title>
        <authorList>
            <person name="Vignolle G.A."/>
            <person name="Hochenegger N."/>
            <person name="Mach R.L."/>
            <person name="Mach-Aigner A.R."/>
            <person name="Javad Rahimi M."/>
            <person name="Salim K.A."/>
            <person name="Chan C.M."/>
            <person name="Lim L.B.L."/>
            <person name="Cai F."/>
            <person name="Druzhinina I.S."/>
            <person name="U'Ren J.M."/>
            <person name="Derntl C."/>
        </authorList>
    </citation>
    <scope>NUCLEOTIDE SEQUENCE</scope>
    <source>
        <strain evidence="1">TUCIM 5799</strain>
    </source>
</reference>
<protein>
    <recommendedName>
        <fullName evidence="3">BTB domain-containing protein</fullName>
    </recommendedName>
</protein>
<dbReference type="OrthoDB" id="5275938at2759"/>
<evidence type="ECO:0000313" key="1">
    <source>
        <dbReference type="EMBL" id="KAI1859156.1"/>
    </source>
</evidence>
<accession>A0A9P9WE58</accession>
<dbReference type="AlphaFoldDB" id="A0A9P9WE58"/>
<proteinExistence type="predicted"/>
<evidence type="ECO:0008006" key="3">
    <source>
        <dbReference type="Google" id="ProtNLM"/>
    </source>
</evidence>